<dbReference type="RefSeq" id="WP_132430653.1">
    <property type="nucleotide sequence ID" value="NZ_SMFZ01000002.1"/>
</dbReference>
<dbReference type="SUPFAM" id="SSF63829">
    <property type="entry name" value="Calcium-dependent phosphotriesterase"/>
    <property type="match status" value="2"/>
</dbReference>
<dbReference type="OrthoDB" id="9812926at2"/>
<feature type="signal peptide" evidence="1">
    <location>
        <begin position="1"/>
        <end position="34"/>
    </location>
</feature>
<dbReference type="Pfam" id="PF24684">
    <property type="entry name" value="Vgb_lyase"/>
    <property type="match status" value="1"/>
</dbReference>
<sequence length="424" mass="44058">MGASRTRRRLGVATAAGTALVVGVVLAAAGPAVADPGGNGSQPGSEGAAAAAAEPFATDVPGMNIGTTSFPNGAGPIKEFPAFPTPGGFSCEVAIANNGDLISDEFLGNTMGRVDPHTGEVDEIPLPNPGGLPGGQNRGPDGHIWFMEVGGNAVGELDPETDTITTHPFPWANVNVTTGLPLPAEINNGPGIPFDNTWAKDGKLYVTAIGLNSIGSFDPATEKWELFPIPTPVAGPVAMEEGPGGTVAITEGLSNKVALFDPESHRWQEFPIPTPGVTFPAGLTVSPDDKYLYFGETLANKVGRLDPATGEIKEYDLVALRKDLLGGALPGGNPLPNPGQMRFGSDGKLYIVQGTFTGGSRIGQLDVDTSEYHELETPSPVSMPCDLNNTVPGKMIFASFRSNRIAYFDIPNTTDVGNTYPLHG</sequence>
<accession>A0A4R1HIA6</accession>
<protein>
    <submittedName>
        <fullName evidence="2">Virginiamycin B lyase</fullName>
    </submittedName>
</protein>
<keyword evidence="3" id="KW-1185">Reference proteome</keyword>
<dbReference type="PANTHER" id="PTHR40274:SF3">
    <property type="entry name" value="VIRGINIAMYCIN B LYASE"/>
    <property type="match status" value="1"/>
</dbReference>
<name>A0A4R1HIA6_PSEEN</name>
<dbReference type="Proteomes" id="UP000295560">
    <property type="component" value="Unassembled WGS sequence"/>
</dbReference>
<dbReference type="GO" id="GO:0016829">
    <property type="term" value="F:lyase activity"/>
    <property type="evidence" value="ECO:0007669"/>
    <property type="project" value="UniProtKB-KW"/>
</dbReference>
<dbReference type="InterPro" id="IPR051344">
    <property type="entry name" value="Vgb"/>
</dbReference>
<dbReference type="Gene3D" id="2.130.10.10">
    <property type="entry name" value="YVTN repeat-like/Quinoprotein amine dehydrogenase"/>
    <property type="match status" value="2"/>
</dbReference>
<comment type="caution">
    <text evidence="2">The sequence shown here is derived from an EMBL/GenBank/DDBJ whole genome shotgun (WGS) entry which is preliminary data.</text>
</comment>
<evidence type="ECO:0000313" key="2">
    <source>
        <dbReference type="EMBL" id="TCK21977.1"/>
    </source>
</evidence>
<reference evidence="2 3" key="1">
    <citation type="submission" date="2019-03" db="EMBL/GenBank/DDBJ databases">
        <title>Sequencing the genomes of 1000 actinobacteria strains.</title>
        <authorList>
            <person name="Klenk H.-P."/>
        </authorList>
    </citation>
    <scope>NUCLEOTIDE SEQUENCE [LARGE SCALE GENOMIC DNA]</scope>
    <source>
        <strain evidence="2 3">DSM 44969</strain>
    </source>
</reference>
<feature type="chain" id="PRO_5020702313" evidence="1">
    <location>
        <begin position="35"/>
        <end position="424"/>
    </location>
</feature>
<evidence type="ECO:0000313" key="3">
    <source>
        <dbReference type="Proteomes" id="UP000295560"/>
    </source>
</evidence>
<dbReference type="EMBL" id="SMFZ01000002">
    <property type="protein sequence ID" value="TCK21977.1"/>
    <property type="molecule type" value="Genomic_DNA"/>
</dbReference>
<organism evidence="2 3">
    <name type="scientific">Pseudonocardia endophytica</name>
    <dbReference type="NCBI Taxonomy" id="401976"/>
    <lineage>
        <taxon>Bacteria</taxon>
        <taxon>Bacillati</taxon>
        <taxon>Actinomycetota</taxon>
        <taxon>Actinomycetes</taxon>
        <taxon>Pseudonocardiales</taxon>
        <taxon>Pseudonocardiaceae</taxon>
        <taxon>Pseudonocardia</taxon>
    </lineage>
</organism>
<keyword evidence="2" id="KW-0456">Lyase</keyword>
<gene>
    <name evidence="2" type="ORF">EV378_5974</name>
</gene>
<dbReference type="AlphaFoldDB" id="A0A4R1HIA6"/>
<keyword evidence="1" id="KW-0732">Signal</keyword>
<evidence type="ECO:0000256" key="1">
    <source>
        <dbReference type="SAM" id="SignalP"/>
    </source>
</evidence>
<dbReference type="InterPro" id="IPR015943">
    <property type="entry name" value="WD40/YVTN_repeat-like_dom_sf"/>
</dbReference>
<proteinExistence type="predicted"/>
<dbReference type="PANTHER" id="PTHR40274">
    <property type="entry name" value="VIRGINIAMYCIN B LYASE"/>
    <property type="match status" value="1"/>
</dbReference>